<dbReference type="Proteomes" id="UP000050791">
    <property type="component" value="Unassembled WGS sequence"/>
</dbReference>
<feature type="compositionally biased region" description="Low complexity" evidence="1">
    <location>
        <begin position="78"/>
        <end position="89"/>
    </location>
</feature>
<feature type="domain" description="DUF5725" evidence="2">
    <location>
        <begin position="1"/>
        <end position="56"/>
    </location>
</feature>
<name>A0AA85BRD0_9TREM</name>
<evidence type="ECO:0000313" key="3">
    <source>
        <dbReference type="Proteomes" id="UP000050791"/>
    </source>
</evidence>
<proteinExistence type="predicted"/>
<reference evidence="4" key="1">
    <citation type="submission" date="2023-11" db="UniProtKB">
        <authorList>
            <consortium name="WormBaseParasite"/>
        </authorList>
    </citation>
    <scope>IDENTIFICATION</scope>
</reference>
<dbReference type="WBParaSite" id="SMTH1_75430.1">
    <property type="protein sequence ID" value="SMTH1_75430.1"/>
    <property type="gene ID" value="SMTH1_75430"/>
</dbReference>
<dbReference type="InterPro" id="IPR043783">
    <property type="entry name" value="DUF5725"/>
</dbReference>
<dbReference type="Pfam" id="PF18992">
    <property type="entry name" value="DUF5725"/>
    <property type="match status" value="1"/>
</dbReference>
<organism evidence="3 4">
    <name type="scientific">Schistosoma mattheei</name>
    <dbReference type="NCBI Taxonomy" id="31246"/>
    <lineage>
        <taxon>Eukaryota</taxon>
        <taxon>Metazoa</taxon>
        <taxon>Spiralia</taxon>
        <taxon>Lophotrochozoa</taxon>
        <taxon>Platyhelminthes</taxon>
        <taxon>Trematoda</taxon>
        <taxon>Digenea</taxon>
        <taxon>Strigeidida</taxon>
        <taxon>Schistosomatoidea</taxon>
        <taxon>Schistosomatidae</taxon>
        <taxon>Schistosoma</taxon>
    </lineage>
</organism>
<sequence>MALGKLRDYLNNAFRVMAFRQRKGERVRSPFWNEKGEPIHDLEAPVEFSNITDIIVIPHSVNTTTTSNTNTTTVITATPTLSTTTTMSNESDRNMNSR</sequence>
<dbReference type="AlphaFoldDB" id="A0AA85BRD0"/>
<evidence type="ECO:0000259" key="2">
    <source>
        <dbReference type="Pfam" id="PF18992"/>
    </source>
</evidence>
<accession>A0AA85BRD0</accession>
<feature type="region of interest" description="Disordered" evidence="1">
    <location>
        <begin position="78"/>
        <end position="98"/>
    </location>
</feature>
<evidence type="ECO:0000313" key="4">
    <source>
        <dbReference type="WBParaSite" id="SMTH1_75430.1"/>
    </source>
</evidence>
<evidence type="ECO:0000256" key="1">
    <source>
        <dbReference type="SAM" id="MobiDB-lite"/>
    </source>
</evidence>
<protein>
    <recommendedName>
        <fullName evidence="2">DUF5725 domain-containing protein</fullName>
    </recommendedName>
</protein>